<evidence type="ECO:0000256" key="5">
    <source>
        <dbReference type="ARBA" id="ARBA00023273"/>
    </source>
</evidence>
<evidence type="ECO:0000256" key="1">
    <source>
        <dbReference type="ARBA" id="ARBA00004138"/>
    </source>
</evidence>
<evidence type="ECO:0000256" key="2">
    <source>
        <dbReference type="ARBA" id="ARBA00004245"/>
    </source>
</evidence>
<dbReference type="Pfam" id="PF13864">
    <property type="entry name" value="Enkurin"/>
    <property type="match status" value="1"/>
</dbReference>
<gene>
    <name evidence="8" type="ORF">PTSG_00725</name>
</gene>
<dbReference type="InParanoid" id="F2TXA8"/>
<dbReference type="InterPro" id="IPR052102">
    <property type="entry name" value="Enkurin_domain-protein"/>
</dbReference>
<feature type="domain" description="Enkurin" evidence="7">
    <location>
        <begin position="161"/>
        <end position="253"/>
    </location>
</feature>
<dbReference type="GeneID" id="16078788"/>
<name>F2TXA8_SALR5</name>
<dbReference type="GO" id="GO:0005516">
    <property type="term" value="F:calmodulin binding"/>
    <property type="evidence" value="ECO:0007669"/>
    <property type="project" value="TreeGrafter"/>
</dbReference>
<dbReference type="EMBL" id="GL832956">
    <property type="protein sequence ID" value="EGD76017.1"/>
    <property type="molecule type" value="Genomic_DNA"/>
</dbReference>
<comment type="subcellular location">
    <subcellularLocation>
        <location evidence="1">Cell projection</location>
        <location evidence="1">Cilium</location>
    </subcellularLocation>
    <subcellularLocation>
        <location evidence="2">Cytoplasm</location>
        <location evidence="2">Cytoskeleton</location>
    </subcellularLocation>
</comment>
<evidence type="ECO:0000313" key="9">
    <source>
        <dbReference type="Proteomes" id="UP000007799"/>
    </source>
</evidence>
<feature type="compositionally biased region" description="Basic and acidic residues" evidence="6">
    <location>
        <begin position="100"/>
        <end position="109"/>
    </location>
</feature>
<dbReference type="STRING" id="946362.F2TXA8"/>
<protein>
    <recommendedName>
        <fullName evidence="7">Enkurin domain-containing protein</fullName>
    </recommendedName>
</protein>
<dbReference type="InterPro" id="IPR027012">
    <property type="entry name" value="Enkurin_dom"/>
</dbReference>
<evidence type="ECO:0000256" key="3">
    <source>
        <dbReference type="ARBA" id="ARBA00022490"/>
    </source>
</evidence>
<dbReference type="OMA" id="RGSYKPD"/>
<dbReference type="PROSITE" id="PS51665">
    <property type="entry name" value="ENKURIN"/>
    <property type="match status" value="1"/>
</dbReference>
<keyword evidence="9" id="KW-1185">Reference proteome</keyword>
<evidence type="ECO:0000256" key="4">
    <source>
        <dbReference type="ARBA" id="ARBA00023212"/>
    </source>
</evidence>
<dbReference type="Proteomes" id="UP000007799">
    <property type="component" value="Unassembled WGS sequence"/>
</dbReference>
<dbReference type="PANTHER" id="PTHR21490">
    <property type="entry name" value="ENKURIN-RELATED"/>
    <property type="match status" value="1"/>
</dbReference>
<reference evidence="8" key="1">
    <citation type="submission" date="2009-08" db="EMBL/GenBank/DDBJ databases">
        <title>Annotation of Salpingoeca rosetta.</title>
        <authorList>
            <consortium name="The Broad Institute Genome Sequencing Platform"/>
            <person name="Russ C."/>
            <person name="Cuomo C."/>
            <person name="Burger G."/>
            <person name="Gray M.W."/>
            <person name="Holland P.W.H."/>
            <person name="King N."/>
            <person name="Lang F.B.F."/>
            <person name="Roger A.J."/>
            <person name="Ruiz-Trillo I."/>
            <person name="Young S.K."/>
            <person name="Zeng Q."/>
            <person name="Gargeya S."/>
            <person name="Alvarado L."/>
            <person name="Berlin A."/>
            <person name="Chapman S.B."/>
            <person name="Chen Z."/>
            <person name="Freedman E."/>
            <person name="Gellesch M."/>
            <person name="Goldberg J."/>
            <person name="Griggs A."/>
            <person name="Gujja S."/>
            <person name="Heilman E."/>
            <person name="Heiman D."/>
            <person name="Howarth C."/>
            <person name="Mehta T."/>
            <person name="Neiman D."/>
            <person name="Pearson M."/>
            <person name="Roberts A."/>
            <person name="Saif S."/>
            <person name="Shea T."/>
            <person name="Shenoy N."/>
            <person name="Sisk P."/>
            <person name="Stolte C."/>
            <person name="Sykes S."/>
            <person name="White J."/>
            <person name="Yandava C."/>
            <person name="Haas B."/>
            <person name="Nusbaum C."/>
            <person name="Birren B."/>
        </authorList>
    </citation>
    <scope>NUCLEOTIDE SEQUENCE [LARGE SCALE GENOMIC DNA]</scope>
    <source>
        <strain evidence="8">ATCC 50818</strain>
    </source>
</reference>
<dbReference type="AlphaFoldDB" id="F2TXA8"/>
<keyword evidence="3" id="KW-0963">Cytoplasm</keyword>
<evidence type="ECO:0000259" key="7">
    <source>
        <dbReference type="PROSITE" id="PS51665"/>
    </source>
</evidence>
<sequence length="255" mass="29163">MEESIYNLIPREEVAPPKQKRYVSQHANKARQEYKSKKEAGRTMGPPAVQAGDTSRFLKRGEGKGGGRVQRAAPQKREQAKKPKPRVPKATEKPPMGLRTKKDFIKDNAVKTMTTQPPRTKPMMLDTAAGKGQKMDLEESGLVPKYTKKKTFGKTPAYLTKRREEEDRAQAEYEEYVRAMQQQGAYYEVSQQERDELLHGLKTNWEQLHKEYQGLSVIADTAPKRQRRNDMEARLAQLEADIAKIERHSTILVAQ</sequence>
<dbReference type="PANTHER" id="PTHR21490:SF0">
    <property type="entry name" value="ENKURIN"/>
    <property type="match status" value="1"/>
</dbReference>
<dbReference type="GO" id="GO:0005879">
    <property type="term" value="C:axonemal microtubule"/>
    <property type="evidence" value="ECO:0007669"/>
    <property type="project" value="TreeGrafter"/>
</dbReference>
<dbReference type="GO" id="GO:0001669">
    <property type="term" value="C:acrosomal vesicle"/>
    <property type="evidence" value="ECO:0007669"/>
    <property type="project" value="TreeGrafter"/>
</dbReference>
<evidence type="ECO:0000256" key="6">
    <source>
        <dbReference type="SAM" id="MobiDB-lite"/>
    </source>
</evidence>
<dbReference type="OrthoDB" id="2123594at2759"/>
<evidence type="ECO:0000313" key="8">
    <source>
        <dbReference type="EMBL" id="EGD76017.1"/>
    </source>
</evidence>
<dbReference type="RefSeq" id="XP_004998192.1">
    <property type="nucleotide sequence ID" value="XM_004998135.1"/>
</dbReference>
<organism evidence="9">
    <name type="scientific">Salpingoeca rosetta (strain ATCC 50818 / BSB-021)</name>
    <dbReference type="NCBI Taxonomy" id="946362"/>
    <lineage>
        <taxon>Eukaryota</taxon>
        <taxon>Choanoflagellata</taxon>
        <taxon>Craspedida</taxon>
        <taxon>Salpingoecidae</taxon>
        <taxon>Salpingoeca</taxon>
    </lineage>
</organism>
<keyword evidence="5" id="KW-0966">Cell projection</keyword>
<dbReference type="eggNOG" id="ENOG502QT8E">
    <property type="taxonomic scope" value="Eukaryota"/>
</dbReference>
<accession>F2TXA8</accession>
<feature type="compositionally biased region" description="Basic and acidic residues" evidence="6">
    <location>
        <begin position="30"/>
        <end position="41"/>
    </location>
</feature>
<dbReference type="KEGG" id="sre:PTSG_00725"/>
<dbReference type="FunCoup" id="F2TXA8">
    <property type="interactions" value="56"/>
</dbReference>
<keyword evidence="4" id="KW-0206">Cytoskeleton</keyword>
<feature type="region of interest" description="Disordered" evidence="6">
    <location>
        <begin position="1"/>
        <end position="142"/>
    </location>
</feature>
<proteinExistence type="predicted"/>